<dbReference type="STRING" id="176299.Atu4867"/>
<evidence type="ECO:0000313" key="3">
    <source>
        <dbReference type="EMBL" id="AAK88580.1"/>
    </source>
</evidence>
<feature type="signal peptide" evidence="1">
    <location>
        <begin position="1"/>
        <end position="32"/>
    </location>
</feature>
<name>A9CH92_AGRFC</name>
<accession>A9CH92</accession>
<dbReference type="PhylomeDB" id="A9CH92"/>
<dbReference type="PANTHER" id="PTHR41252">
    <property type="entry name" value="BLR2505 PROTEIN"/>
    <property type="match status" value="1"/>
</dbReference>
<dbReference type="InterPro" id="IPR032710">
    <property type="entry name" value="NTF2-like_dom_sf"/>
</dbReference>
<dbReference type="RefSeq" id="WP_010974237.1">
    <property type="nucleotide sequence ID" value="NC_003063.2"/>
</dbReference>
<dbReference type="Gene3D" id="3.10.450.50">
    <property type="match status" value="1"/>
</dbReference>
<reference evidence="3 4" key="1">
    <citation type="journal article" date="2001" name="Science">
        <title>The genome of the natural genetic engineer Agrobacterium tumefaciens C58.</title>
        <authorList>
            <person name="Wood D.W."/>
            <person name="Setubal J.C."/>
            <person name="Kaul R."/>
            <person name="Monks D.E."/>
            <person name="Kitajima J.P."/>
            <person name="Okura V.K."/>
            <person name="Zhou Y."/>
            <person name="Chen L."/>
            <person name="Wood G.E."/>
            <person name="Almeida N.F.Jr."/>
            <person name="Woo L."/>
            <person name="Chen Y."/>
            <person name="Paulsen I.T."/>
            <person name="Eisen J.A."/>
            <person name="Karp P.D."/>
            <person name="Bovee D.Sr."/>
            <person name="Chapman P."/>
            <person name="Clendenning J."/>
            <person name="Deatherage G."/>
            <person name="Gillet W."/>
            <person name="Grant C."/>
            <person name="Kutyavin T."/>
            <person name="Levy R."/>
            <person name="Li M.J."/>
            <person name="McClelland E."/>
            <person name="Palmieri A."/>
            <person name="Raymond C."/>
            <person name="Rouse G."/>
            <person name="Saenphimmachak C."/>
            <person name="Wu Z."/>
            <person name="Romero P."/>
            <person name="Gordon D."/>
            <person name="Zhang S."/>
            <person name="Yoo H."/>
            <person name="Tao Y."/>
            <person name="Biddle P."/>
            <person name="Jung M."/>
            <person name="Krespan W."/>
            <person name="Perry M."/>
            <person name="Gordon-Kamm B."/>
            <person name="Liao L."/>
            <person name="Kim S."/>
            <person name="Hendrick C."/>
            <person name="Zhao Z.Y."/>
            <person name="Dolan M."/>
            <person name="Chumley F."/>
            <person name="Tingey S.V."/>
            <person name="Tomb J.F."/>
            <person name="Gordon M.P."/>
            <person name="Olson M.V."/>
            <person name="Nester E.W."/>
        </authorList>
    </citation>
    <scope>NUCLEOTIDE SEQUENCE [LARGE SCALE GENOMIC DNA]</scope>
    <source>
        <strain evidence="4">C58 / ATCC 33970</strain>
    </source>
</reference>
<dbReference type="HOGENOM" id="CLU_107220_1_0_5"/>
<evidence type="ECO:0000256" key="1">
    <source>
        <dbReference type="SAM" id="SignalP"/>
    </source>
</evidence>
<dbReference type="AlphaFoldDB" id="A9CH92"/>
<protein>
    <recommendedName>
        <fullName evidence="2">SnoaL-like domain-containing protein</fullName>
    </recommendedName>
</protein>
<evidence type="ECO:0000313" key="4">
    <source>
        <dbReference type="Proteomes" id="UP000000813"/>
    </source>
</evidence>
<dbReference type="PATRIC" id="fig|176299.10.peg.4672"/>
<reference evidence="3 4" key="2">
    <citation type="journal article" date="2001" name="Science">
        <title>Genome sequence of the plant pathogen and biotechnology agent Agrobacterium tumefaciens C58.</title>
        <authorList>
            <person name="Goodner B."/>
            <person name="Hinkle G."/>
            <person name="Gattung S."/>
            <person name="Miller N."/>
            <person name="Blanchard M."/>
            <person name="Qurollo B."/>
            <person name="Goldman B.S."/>
            <person name="Cao Y."/>
            <person name="Askenazi M."/>
            <person name="Halling C."/>
            <person name="Mullin L."/>
            <person name="Houmiel K."/>
            <person name="Gordon J."/>
            <person name="Vaudin M."/>
            <person name="Iartchouk O."/>
            <person name="Epp A."/>
            <person name="Liu F."/>
            <person name="Wollam C."/>
            <person name="Allinger M."/>
            <person name="Doughty D."/>
            <person name="Scott C."/>
            <person name="Lappas C."/>
            <person name="Markelz B."/>
            <person name="Flanagan C."/>
            <person name="Crowell C."/>
            <person name="Gurson J."/>
            <person name="Lomo C."/>
            <person name="Sear C."/>
            <person name="Strub G."/>
            <person name="Cielo C."/>
            <person name="Slater S."/>
        </authorList>
    </citation>
    <scope>NUCLEOTIDE SEQUENCE [LARGE SCALE GENOMIC DNA]</scope>
    <source>
        <strain evidence="4">C58 / ATCC 33970</strain>
    </source>
</reference>
<dbReference type="InterPro" id="IPR037401">
    <property type="entry name" value="SnoaL-like"/>
</dbReference>
<dbReference type="PIR" id="AG3155">
    <property type="entry name" value="AG3155"/>
</dbReference>
<dbReference type="PIR" id="B98132">
    <property type="entry name" value="B98132"/>
</dbReference>
<dbReference type="OrthoDB" id="1450423at2"/>
<dbReference type="Pfam" id="PF12680">
    <property type="entry name" value="SnoaL_2"/>
    <property type="match status" value="1"/>
</dbReference>
<keyword evidence="4" id="KW-1185">Reference proteome</keyword>
<gene>
    <name evidence="3" type="ordered locus">Atu4867</name>
</gene>
<dbReference type="eggNOG" id="COG3631">
    <property type="taxonomic scope" value="Bacteria"/>
</dbReference>
<feature type="domain" description="SnoaL-like" evidence="2">
    <location>
        <begin position="51"/>
        <end position="155"/>
    </location>
</feature>
<dbReference type="EMBL" id="AE007870">
    <property type="protein sequence ID" value="AAK88580.1"/>
    <property type="molecule type" value="Genomic_DNA"/>
</dbReference>
<feature type="chain" id="PRO_5002735770" description="SnoaL-like domain-containing protein" evidence="1">
    <location>
        <begin position="33"/>
        <end position="178"/>
    </location>
</feature>
<dbReference type="EnsemblBacteria" id="AAK88580">
    <property type="protein sequence ID" value="AAK88580"/>
    <property type="gene ID" value="Atu4867"/>
</dbReference>
<dbReference type="SUPFAM" id="SSF54427">
    <property type="entry name" value="NTF2-like"/>
    <property type="match status" value="1"/>
</dbReference>
<dbReference type="Proteomes" id="UP000000813">
    <property type="component" value="Chromosome linear"/>
</dbReference>
<keyword evidence="1" id="KW-0732">Signal</keyword>
<dbReference type="GeneID" id="1136741"/>
<proteinExistence type="predicted"/>
<organism evidence="3 4">
    <name type="scientific">Agrobacterium fabrum (strain C58 / ATCC 33970)</name>
    <name type="common">Agrobacterium tumefaciens (strain C58)</name>
    <dbReference type="NCBI Taxonomy" id="176299"/>
    <lineage>
        <taxon>Bacteria</taxon>
        <taxon>Pseudomonadati</taxon>
        <taxon>Pseudomonadota</taxon>
        <taxon>Alphaproteobacteria</taxon>
        <taxon>Hyphomicrobiales</taxon>
        <taxon>Rhizobiaceae</taxon>
        <taxon>Rhizobium/Agrobacterium group</taxon>
        <taxon>Agrobacterium</taxon>
        <taxon>Agrobacterium tumefaciens complex</taxon>
    </lineage>
</organism>
<dbReference type="KEGG" id="atu:Atu4867"/>
<evidence type="ECO:0000259" key="2">
    <source>
        <dbReference type="Pfam" id="PF12680"/>
    </source>
</evidence>
<sequence length="178" mass="20023">MLSIDFASRSRWTFLKTLLACAVVLPMSIAHGQETPLQEAPRDRNRAIIGAAFDRWAAGGSDFFNEVLAQDVVWTIEGTGPNAGTYRGRDDLIERAVRPLATRLTKPIRPVSTRIWADGDHVIVNWEGEAVARDGKPYSNTYVWILRMDGERATEVTAFLDLVAYEDVLRRIPHSELR</sequence>
<dbReference type="BioCyc" id="AGRO:ATU4867-MONOMER"/>
<dbReference type="PANTHER" id="PTHR41252:SF1">
    <property type="entry name" value="BLR2505 PROTEIN"/>
    <property type="match status" value="1"/>
</dbReference>